<evidence type="ECO:0000313" key="2">
    <source>
        <dbReference type="Proteomes" id="UP000216442"/>
    </source>
</evidence>
<dbReference type="SUPFAM" id="SSF52540">
    <property type="entry name" value="P-loop containing nucleoside triphosphate hydrolases"/>
    <property type="match status" value="1"/>
</dbReference>
<protein>
    <submittedName>
        <fullName evidence="1">Uncharacterized protein</fullName>
    </submittedName>
</protein>
<dbReference type="AlphaFoldDB" id="A0A271LUC3"/>
<keyword evidence="2" id="KW-1185">Reference proteome</keyword>
<comment type="caution">
    <text evidence="1">The sequence shown here is derived from an EMBL/GenBank/DDBJ whole genome shotgun (WGS) entry which is preliminary data.</text>
</comment>
<dbReference type="EMBL" id="NPKJ01000015">
    <property type="protein sequence ID" value="PAQ11713.1"/>
    <property type="molecule type" value="Genomic_DNA"/>
</dbReference>
<reference evidence="1 2" key="1">
    <citation type="submission" date="2017-08" db="EMBL/GenBank/DDBJ databases">
        <title>Mesorhizobium wenxinae sp. nov., a novel rhizobial species isolated from root nodules of chickpea (Cicer arietinum L.).</title>
        <authorList>
            <person name="Zhang J."/>
        </authorList>
    </citation>
    <scope>NUCLEOTIDE SEQUENCE [LARGE SCALE GENOMIC DNA]</scope>
    <source>
        <strain evidence="1 2">SDW018</strain>
    </source>
</reference>
<organism evidence="1 2">
    <name type="scientific">Mesorhizobium temperatum</name>
    <dbReference type="NCBI Taxonomy" id="241416"/>
    <lineage>
        <taxon>Bacteria</taxon>
        <taxon>Pseudomonadati</taxon>
        <taxon>Pseudomonadota</taxon>
        <taxon>Alphaproteobacteria</taxon>
        <taxon>Hyphomicrobiales</taxon>
        <taxon>Phyllobacteriaceae</taxon>
        <taxon>Mesorhizobium</taxon>
    </lineage>
</organism>
<accession>A0A271LUC3</accession>
<evidence type="ECO:0000313" key="1">
    <source>
        <dbReference type="EMBL" id="PAQ11713.1"/>
    </source>
</evidence>
<gene>
    <name evidence="1" type="ORF">CIT26_03345</name>
</gene>
<dbReference type="InterPro" id="IPR027417">
    <property type="entry name" value="P-loop_NTPase"/>
</dbReference>
<name>A0A271LUC3_9HYPH</name>
<proteinExistence type="predicted"/>
<dbReference type="Proteomes" id="UP000216442">
    <property type="component" value="Unassembled WGS sequence"/>
</dbReference>
<sequence>MKSYWTESLGLTDSNALNAGWQQLAQAICRCETNTLRWQVIQQPTGSGKTQALKVLCSIQNPIQHPGVLIVTKFREEANRLSEGINKLAEWNMARPFHQEAPGTNDQLAFAPVIITTHAAYRLALKEIADTGLTHKANRLLSYHGGKRGWVVIDEAFDWADTYSLLASNLRSMSGDLVRAMHGELRTAAEQLLDFSIRLTDTDHGRSDRVLDAECFDILACIDVNGLKAGVAGTSEDALAKSIEHRLATKTEPASRIERSSKKQYLDQLDQLQTIARIGHGWTSRRGGRTLLHGSRSLIGVDGMRGVILDATAGIDPAYAVMGHHVDVLPRPLGIRTYRNVTLHVSYGHKVGKEHLAHNAGREWATVWGDLSKRLSGKHILVCAHKDALPDIEQYGPKDGCVHFDNWGNLDGRNDWNRCEAAILFGLPYLDDIEPAQRFIAHQGQQSDEWFRGSRKYEEHADIRTALGDGFIARSVVQAINRIQCRNAIDAEGNCYPTSIYLLLPSGNTGMAVLRAIQQQMPGIQLAEWLSGATKRKARKVPTEIKLTNHFENADPGYYPKSEIVKTLQINPSSLERVTAKLRQQSSVLAGKLEAYGVRYHTQTGRGKEAYFIKQ</sequence>